<dbReference type="PROSITE" id="PS51892">
    <property type="entry name" value="SUBTILASE"/>
    <property type="match status" value="1"/>
</dbReference>
<dbReference type="InterPro" id="IPR006315">
    <property type="entry name" value="OM_autotransptr_brl_dom"/>
</dbReference>
<dbReference type="PANTHER" id="PTHR43399">
    <property type="entry name" value="SUBTILISIN-RELATED"/>
    <property type="match status" value="1"/>
</dbReference>
<dbReference type="NCBIfam" id="TIGR02601">
    <property type="entry name" value="autotrns_rpt"/>
    <property type="match status" value="1"/>
</dbReference>
<evidence type="ECO:0000256" key="6">
    <source>
        <dbReference type="PROSITE-ProRule" id="PRU01240"/>
    </source>
</evidence>
<proteinExistence type="inferred from homology"/>
<reference evidence="8 9" key="1">
    <citation type="submission" date="2018-06" db="EMBL/GenBank/DDBJ databases">
        <title>Genomic Encyclopedia of Type Strains, Phase IV (KMG-IV): sequencing the most valuable type-strain genomes for metagenomic binning, comparative biology and taxonomic classification.</title>
        <authorList>
            <person name="Goeker M."/>
        </authorList>
    </citation>
    <scope>NUCLEOTIDE SEQUENCE [LARGE SCALE GENOMIC DNA]</scope>
    <source>
        <strain evidence="8 9">DSM 25520</strain>
    </source>
</reference>
<dbReference type="GO" id="GO:0019867">
    <property type="term" value="C:outer membrane"/>
    <property type="evidence" value="ECO:0007669"/>
    <property type="project" value="InterPro"/>
</dbReference>
<evidence type="ECO:0000256" key="1">
    <source>
        <dbReference type="ARBA" id="ARBA00011073"/>
    </source>
</evidence>
<dbReference type="Gene3D" id="3.40.50.200">
    <property type="entry name" value="Peptidase S8/S53 domain"/>
    <property type="match status" value="1"/>
</dbReference>
<evidence type="ECO:0000259" key="7">
    <source>
        <dbReference type="PROSITE" id="PS51208"/>
    </source>
</evidence>
<dbReference type="GO" id="GO:0004252">
    <property type="term" value="F:serine-type endopeptidase activity"/>
    <property type="evidence" value="ECO:0007669"/>
    <property type="project" value="InterPro"/>
</dbReference>
<dbReference type="Pfam" id="PF00082">
    <property type="entry name" value="Peptidase_S8"/>
    <property type="match status" value="1"/>
</dbReference>
<dbReference type="SUPFAM" id="SSF52743">
    <property type="entry name" value="Subtilisin-like"/>
    <property type="match status" value="1"/>
</dbReference>
<dbReference type="CDD" id="cd04848">
    <property type="entry name" value="Peptidases_S8_Autotransporter_serine_protease_like"/>
    <property type="match status" value="1"/>
</dbReference>
<comment type="similarity">
    <text evidence="1 6">Belongs to the peptidase S8 family.</text>
</comment>
<evidence type="ECO:0000256" key="5">
    <source>
        <dbReference type="ARBA" id="ARBA00022825"/>
    </source>
</evidence>
<dbReference type="PROSITE" id="PS51208">
    <property type="entry name" value="AUTOTRANSPORTER"/>
    <property type="match status" value="1"/>
</dbReference>
<sequence length="879" mass="91655">MAGLAAAARDGQGMHGVAYDATILPLRAIGADAIPYSPYHAIDRAIQAGAQVLNGSYGPSAAPPLFLQDSTTKQWYRNPTHRVVEYVPVDHQGIQTEYEVLKAAEQADMVLVFAAGNEFRDQPIASKIPTGASMVPLVTPANTHNGQYYRFLEDLPSLSLNDPDTWVEINPHDPRVASLDFSDLQGALIAVVSVDRNGTISSYSNRCGAAAMWCIAAPGGDFDTAGYSTATSQLWSTYPYSSYAQMAGTSMASPVVAGAAAVLRQAFPYMTARQIIEVVLTTANNSGQWGDKAIYGHGMLDLGKAVGGPAEFGAEGFPNVFDVDTKGYDSQWSNNISGSGGLIKRGVGTLTLSGTNIYTGSTQLAGGKLVVDGSIVSDLQVGKGAVLGGSGRVGNTWVWGKVTPGNSPGTLTVDGNYTQFAGSVLEVEFSSGASDRLEVTGTADIQGGELRVVGLTADTLGKDFTFLNAASITATSVFDTSRLGRAFIDLTPVFGPPGLASSIQMQVRRNATRFADLAVSGNQRAAAQAIESQGLGGAAYDPVVLMQEAGMAPGAFDQLSGEIYASTQSALVDIGGLLRQAAFARLYQAGRDGSPAGQAQGRSPSGNLAVWTQALGSWGELGASNDAGRMTRSTGGIMLGGDARLGDNAWAGMAASFTGSSFSAVGNASTRADGYHLTAYAGLQHAAWALRGGVSQSWYDLRTHRYVGYQNLGKASSSQHSRATQLFAEAGYALQVGSRTVLEPYAGLARMWLRGNDFQESGSAIALGGRANNFSITFSTLGARATMQLPDAGRFGMELTGGLGWRHAFGDRAPTANLQFASGNAYTVSGAPLARNALVAELGISLQASGTSRFSLSYAGQFAGATQDHGVQARAMWAF</sequence>
<keyword evidence="3" id="KW-0732">Signal</keyword>
<dbReference type="InterPro" id="IPR051048">
    <property type="entry name" value="Peptidase_S8/S53_subtilisin"/>
</dbReference>
<dbReference type="InterPro" id="IPR034061">
    <property type="entry name" value="Peptidases_S8_Autotransporter"/>
</dbReference>
<dbReference type="SUPFAM" id="SSF103515">
    <property type="entry name" value="Autotransporter"/>
    <property type="match status" value="1"/>
</dbReference>
<evidence type="ECO:0000256" key="3">
    <source>
        <dbReference type="ARBA" id="ARBA00022729"/>
    </source>
</evidence>
<dbReference type="OrthoDB" id="5760545at2"/>
<dbReference type="InterPro" id="IPR036852">
    <property type="entry name" value="Peptidase_S8/S53_dom_sf"/>
</dbReference>
<dbReference type="AlphaFoldDB" id="A0A366H848"/>
<keyword evidence="4" id="KW-0378">Hydrolase</keyword>
<evidence type="ECO:0000256" key="4">
    <source>
        <dbReference type="ARBA" id="ARBA00022801"/>
    </source>
</evidence>
<comment type="caution">
    <text evidence="6">Lacks conserved residue(s) required for the propagation of feature annotation.</text>
</comment>
<dbReference type="PROSITE" id="PS00138">
    <property type="entry name" value="SUBTILASE_SER"/>
    <property type="match status" value="1"/>
</dbReference>
<evidence type="ECO:0000313" key="9">
    <source>
        <dbReference type="Proteomes" id="UP000253628"/>
    </source>
</evidence>
<evidence type="ECO:0000256" key="2">
    <source>
        <dbReference type="ARBA" id="ARBA00022670"/>
    </source>
</evidence>
<dbReference type="Pfam" id="PF03797">
    <property type="entry name" value="Autotransporter"/>
    <property type="match status" value="1"/>
</dbReference>
<feature type="domain" description="Autotransporter" evidence="7">
    <location>
        <begin position="603"/>
        <end position="879"/>
    </location>
</feature>
<dbReference type="InterPro" id="IPR005546">
    <property type="entry name" value="Autotransporte_beta"/>
</dbReference>
<dbReference type="SMART" id="SM00869">
    <property type="entry name" value="Autotransporter"/>
    <property type="match status" value="1"/>
</dbReference>
<dbReference type="PANTHER" id="PTHR43399:SF4">
    <property type="entry name" value="CELL WALL-ASSOCIATED PROTEASE"/>
    <property type="match status" value="1"/>
</dbReference>
<comment type="caution">
    <text evidence="8">The sequence shown here is derived from an EMBL/GenBank/DDBJ whole genome shotgun (WGS) entry which is preliminary data.</text>
</comment>
<keyword evidence="5" id="KW-0720">Serine protease</keyword>
<dbReference type="EMBL" id="QNRQ01000007">
    <property type="protein sequence ID" value="RBP38361.1"/>
    <property type="molecule type" value="Genomic_DNA"/>
</dbReference>
<dbReference type="Proteomes" id="UP000253628">
    <property type="component" value="Unassembled WGS sequence"/>
</dbReference>
<dbReference type="NCBIfam" id="TIGR01414">
    <property type="entry name" value="autotrans_barl"/>
    <property type="match status" value="1"/>
</dbReference>
<dbReference type="InterPro" id="IPR000209">
    <property type="entry name" value="Peptidase_S8/S53_dom"/>
</dbReference>
<dbReference type="GO" id="GO:0006508">
    <property type="term" value="P:proteolysis"/>
    <property type="evidence" value="ECO:0007669"/>
    <property type="project" value="UniProtKB-KW"/>
</dbReference>
<gene>
    <name evidence="8" type="ORF">DFR37_107125</name>
</gene>
<organism evidence="8 9">
    <name type="scientific">Eoetvoesiella caeni</name>
    <dbReference type="NCBI Taxonomy" id="645616"/>
    <lineage>
        <taxon>Bacteria</taxon>
        <taxon>Pseudomonadati</taxon>
        <taxon>Pseudomonadota</taxon>
        <taxon>Betaproteobacteria</taxon>
        <taxon>Burkholderiales</taxon>
        <taxon>Alcaligenaceae</taxon>
        <taxon>Eoetvoesiella</taxon>
    </lineage>
</organism>
<keyword evidence="9" id="KW-1185">Reference proteome</keyword>
<keyword evidence="2 8" id="KW-0645">Protease</keyword>
<dbReference type="InterPro" id="IPR013425">
    <property type="entry name" value="Autotrns_rpt"/>
</dbReference>
<name>A0A366H848_9BURK</name>
<evidence type="ECO:0000313" key="8">
    <source>
        <dbReference type="EMBL" id="RBP38361.1"/>
    </source>
</evidence>
<dbReference type="Pfam" id="PF12951">
    <property type="entry name" value="PATR"/>
    <property type="match status" value="1"/>
</dbReference>
<dbReference type="InterPro" id="IPR036709">
    <property type="entry name" value="Autotransporte_beta_dom_sf"/>
</dbReference>
<protein>
    <submittedName>
        <fullName evidence="8">Subtilase-type serine protease</fullName>
    </submittedName>
</protein>
<dbReference type="Gene3D" id="2.40.128.130">
    <property type="entry name" value="Autotransporter beta-domain"/>
    <property type="match status" value="1"/>
</dbReference>
<accession>A0A366H848</accession>
<dbReference type="InterPro" id="IPR023828">
    <property type="entry name" value="Peptidase_S8_Ser-AS"/>
</dbReference>